<protein>
    <recommendedName>
        <fullName evidence="4">DUF4012 domain-containing protein</fullName>
    </recommendedName>
</protein>
<proteinExistence type="predicted"/>
<evidence type="ECO:0008006" key="4">
    <source>
        <dbReference type="Google" id="ProtNLM"/>
    </source>
</evidence>
<dbReference type="Pfam" id="PF13196">
    <property type="entry name" value="DUF4012"/>
    <property type="match status" value="1"/>
</dbReference>
<dbReference type="EMBL" id="MFQN01000018">
    <property type="protein sequence ID" value="OGH74357.1"/>
    <property type="molecule type" value="Genomic_DNA"/>
</dbReference>
<dbReference type="AlphaFoldDB" id="A0A1F6MRU9"/>
<dbReference type="STRING" id="1798692.A3G00_04720"/>
<gene>
    <name evidence="2" type="ORF">A3G00_04720</name>
</gene>
<comment type="caution">
    <text evidence="2">The sequence shown here is derived from an EMBL/GenBank/DDBJ whole genome shotgun (WGS) entry which is preliminary data.</text>
</comment>
<dbReference type="InterPro" id="IPR025101">
    <property type="entry name" value="DUF4012"/>
</dbReference>
<evidence type="ECO:0000256" key="1">
    <source>
        <dbReference type="SAM" id="Phobius"/>
    </source>
</evidence>
<organism evidence="2 3">
    <name type="scientific">Candidatus Magasanikbacteria bacterium RIFCSPLOWO2_12_FULL_43_12</name>
    <dbReference type="NCBI Taxonomy" id="1798692"/>
    <lineage>
        <taxon>Bacteria</taxon>
        <taxon>Candidatus Magasanikiibacteriota</taxon>
    </lineage>
</organism>
<feature type="transmembrane region" description="Helical" evidence="1">
    <location>
        <begin position="106"/>
        <end position="125"/>
    </location>
</feature>
<reference evidence="2 3" key="1">
    <citation type="journal article" date="2016" name="Nat. Commun.">
        <title>Thousands of microbial genomes shed light on interconnected biogeochemical processes in an aquifer system.</title>
        <authorList>
            <person name="Anantharaman K."/>
            <person name="Brown C.T."/>
            <person name="Hug L.A."/>
            <person name="Sharon I."/>
            <person name="Castelle C.J."/>
            <person name="Probst A.J."/>
            <person name="Thomas B.C."/>
            <person name="Singh A."/>
            <person name="Wilkins M.J."/>
            <person name="Karaoz U."/>
            <person name="Brodie E.L."/>
            <person name="Williams K.H."/>
            <person name="Hubbard S.S."/>
            <person name="Banfield J.F."/>
        </authorList>
    </citation>
    <scope>NUCLEOTIDE SEQUENCE [LARGE SCALE GENOMIC DNA]</scope>
</reference>
<dbReference type="Proteomes" id="UP000178347">
    <property type="component" value="Unassembled WGS sequence"/>
</dbReference>
<keyword evidence="1" id="KW-0472">Membrane</keyword>
<evidence type="ECO:0000313" key="2">
    <source>
        <dbReference type="EMBL" id="OGH74357.1"/>
    </source>
</evidence>
<keyword evidence="1" id="KW-0812">Transmembrane</keyword>
<evidence type="ECO:0000313" key="3">
    <source>
        <dbReference type="Proteomes" id="UP000178347"/>
    </source>
</evidence>
<accession>A0A1F6MRU9</accession>
<sequence length="794" mass="87822">MKEKIKKIRKCSLCRQTGHTKKNCSARAKNTSGKFVLVGVRQTHQKSPHVINLKNDKPASIWNDVEVFSEKKVEPIRREVVDLAGIVRDHAHEYTTTNNTNTKKRILFNFVSPISYLLSLISILIKRRFAGIKNGLSNSINEIRDRITSIFTFKKFAYSVIAVALLVALPFPAVGYYSSVKDTSARVVEASTNAFLSLQSSTVAAMNADLGQAEYDLNAALESFQTANLILDKEHRALRYVASMLPIIGRQVKSRQHLLVAGHHLALGNTYLVKGIEEINKQSALSLGDKIELLANYLRNAAPQYEEALAELSGVSAEVVPVEYQESFGDFKLLFAAFVNDLRDLTGLADALETGFGHDQLRRYLLVFQNNNELRPTGGFIGSFALLDAQKGKIVNLDIPGGGTYDLQGQLDAYVKPPLPLQLLNKRWEFQDANWFPDFPTAAKKMEWFYQHGRGATVDGVIAVNATVLERLLSVLGPAQSADKNLVIASSDAVEKLQRQIEFDYDKNENKPKEILSELAPQILAGFGNLDTIGVMRLVSELEDALRKKEIQLYFNDESAQAKIVEFGWAGGINSVVAGQDYLSVINTNIHGQKSDAKIKQSIEHQAVVQPDGSIIDTVFVRRAHSGIAGVPLYGVNNVDYLRIYVPEGSELLEAGGFTFPPEDVFKVPEDWYKDDVDLAAQEREIGIHPQSGTRITSEFGKNVFGNWVMVAPGNTVTAYFVYRLPFKAGSRYSLLAQKQSGIESDFTTQVIYPDGWSPVWSADEGMQLASNGASYSGKLSEDKVVGVVMNGKK</sequence>
<name>A0A1F6MRU9_9BACT</name>
<keyword evidence="1" id="KW-1133">Transmembrane helix</keyword>